<accession>A0ABP1QP98</accession>
<proteinExistence type="predicted"/>
<keyword evidence="3" id="KW-1185">Reference proteome</keyword>
<sequence length="472" mass="52800">MAAVPVPSGALPGPSGALPGPSSALPGPSNALPGPSRAALVDLVPFSSNRPNLDNVLKNAQFKLKNVAAPKLNSIIKIWTGQGGGILNMNAVEFSKNDISMEFSTNEDVARNRGKDHADKLEEHEGLFDPLFPGNDLELVSGHTLDKKSAQKEKITVILFRLCECHNVCDMGKRLPTMVFGPANFTVSFKYENKTKNKALKFLPGYSDDVDFWVSCRRNVLYYSILNGEDEKDIFPEGLAFEALKPEAIVLSFVGEAEPEAVVSGPQSVIMGLLQNPNCYMMSSENNLFPWRSELMENIQNTKLKRKFQDEVEGPAPKAKKLLNFNKDTDATRTIWNWFTYKILDQRLSTKSFLQVLDVALEYKVLELLDRLFNLAQRRYSTSEMSGNDLWNIFTIMIKHKRTDNIQAVCCFRTFIANELSMLICAVQKETKNKQLDTSKAASIAFNNSENVDPGIFHELYGDICKNHFPDN</sequence>
<dbReference type="EMBL" id="CAXLJM020000036">
    <property type="protein sequence ID" value="CAL8106101.1"/>
    <property type="molecule type" value="Genomic_DNA"/>
</dbReference>
<comment type="caution">
    <text evidence="2">The sequence shown here is derived from an EMBL/GenBank/DDBJ whole genome shotgun (WGS) entry which is preliminary data.</text>
</comment>
<organism evidence="2 3">
    <name type="scientific">Orchesella dallaii</name>
    <dbReference type="NCBI Taxonomy" id="48710"/>
    <lineage>
        <taxon>Eukaryota</taxon>
        <taxon>Metazoa</taxon>
        <taxon>Ecdysozoa</taxon>
        <taxon>Arthropoda</taxon>
        <taxon>Hexapoda</taxon>
        <taxon>Collembola</taxon>
        <taxon>Entomobryomorpha</taxon>
        <taxon>Entomobryoidea</taxon>
        <taxon>Orchesellidae</taxon>
        <taxon>Orchesellinae</taxon>
        <taxon>Orchesella</taxon>
    </lineage>
</organism>
<protein>
    <submittedName>
        <fullName evidence="2">Uncharacterized protein</fullName>
    </submittedName>
</protein>
<feature type="region of interest" description="Disordered" evidence="1">
    <location>
        <begin position="1"/>
        <end position="31"/>
    </location>
</feature>
<evidence type="ECO:0000256" key="1">
    <source>
        <dbReference type="SAM" id="MobiDB-lite"/>
    </source>
</evidence>
<dbReference type="Proteomes" id="UP001642540">
    <property type="component" value="Unassembled WGS sequence"/>
</dbReference>
<feature type="compositionally biased region" description="Low complexity" evidence="1">
    <location>
        <begin position="1"/>
        <end position="29"/>
    </location>
</feature>
<name>A0ABP1QP98_9HEXA</name>
<reference evidence="2 3" key="1">
    <citation type="submission" date="2024-08" db="EMBL/GenBank/DDBJ databases">
        <authorList>
            <person name="Cucini C."/>
            <person name="Frati F."/>
        </authorList>
    </citation>
    <scope>NUCLEOTIDE SEQUENCE [LARGE SCALE GENOMIC DNA]</scope>
</reference>
<evidence type="ECO:0000313" key="2">
    <source>
        <dbReference type="EMBL" id="CAL8106101.1"/>
    </source>
</evidence>
<gene>
    <name evidence="2" type="ORF">ODALV1_LOCUS12281</name>
</gene>
<evidence type="ECO:0000313" key="3">
    <source>
        <dbReference type="Proteomes" id="UP001642540"/>
    </source>
</evidence>